<dbReference type="PANTHER" id="PTHR33159">
    <property type="entry name" value="RPM1-INTERACTING PROTEIN 4 (RIN4) FAMILY PROTEIN"/>
    <property type="match status" value="1"/>
</dbReference>
<reference evidence="2 3" key="1">
    <citation type="journal article" date="2011" name="Science">
        <title>The Selaginella genome identifies genetic changes associated with the evolution of vascular plants.</title>
        <authorList>
            <person name="Banks J.A."/>
            <person name="Nishiyama T."/>
            <person name="Hasebe M."/>
            <person name="Bowman J.L."/>
            <person name="Gribskov M."/>
            <person name="dePamphilis C."/>
            <person name="Albert V.A."/>
            <person name="Aono N."/>
            <person name="Aoyama T."/>
            <person name="Ambrose B.A."/>
            <person name="Ashton N.W."/>
            <person name="Axtell M.J."/>
            <person name="Barker E."/>
            <person name="Barker M.S."/>
            <person name="Bennetzen J.L."/>
            <person name="Bonawitz N.D."/>
            <person name="Chapple C."/>
            <person name="Cheng C."/>
            <person name="Correa L.G."/>
            <person name="Dacre M."/>
            <person name="DeBarry J."/>
            <person name="Dreyer I."/>
            <person name="Elias M."/>
            <person name="Engstrom E.M."/>
            <person name="Estelle M."/>
            <person name="Feng L."/>
            <person name="Finet C."/>
            <person name="Floyd S.K."/>
            <person name="Frommer W.B."/>
            <person name="Fujita T."/>
            <person name="Gramzow L."/>
            <person name="Gutensohn M."/>
            <person name="Harholt J."/>
            <person name="Hattori M."/>
            <person name="Heyl A."/>
            <person name="Hirai T."/>
            <person name="Hiwatashi Y."/>
            <person name="Ishikawa M."/>
            <person name="Iwata M."/>
            <person name="Karol K.G."/>
            <person name="Koehler B."/>
            <person name="Kolukisaoglu U."/>
            <person name="Kubo M."/>
            <person name="Kurata T."/>
            <person name="Lalonde S."/>
            <person name="Li K."/>
            <person name="Li Y."/>
            <person name="Litt A."/>
            <person name="Lyons E."/>
            <person name="Manning G."/>
            <person name="Maruyama T."/>
            <person name="Michael T.P."/>
            <person name="Mikami K."/>
            <person name="Miyazaki S."/>
            <person name="Morinaga S."/>
            <person name="Murata T."/>
            <person name="Mueller-Roeber B."/>
            <person name="Nelson D.R."/>
            <person name="Obara M."/>
            <person name="Oguri Y."/>
            <person name="Olmstead R.G."/>
            <person name="Onodera N."/>
            <person name="Petersen B.L."/>
            <person name="Pils B."/>
            <person name="Prigge M."/>
            <person name="Rensing S.A."/>
            <person name="Riano-Pachon D.M."/>
            <person name="Roberts A.W."/>
            <person name="Sato Y."/>
            <person name="Scheller H.V."/>
            <person name="Schulz B."/>
            <person name="Schulz C."/>
            <person name="Shakirov E.V."/>
            <person name="Shibagaki N."/>
            <person name="Shinohara N."/>
            <person name="Shippen D.E."/>
            <person name="Soerensen I."/>
            <person name="Sotooka R."/>
            <person name="Sugimoto N."/>
            <person name="Sugita M."/>
            <person name="Sumikawa N."/>
            <person name="Tanurdzic M."/>
            <person name="Theissen G."/>
            <person name="Ulvskov P."/>
            <person name="Wakazuki S."/>
            <person name="Weng J.K."/>
            <person name="Willats W.W."/>
            <person name="Wipf D."/>
            <person name="Wolf P.G."/>
            <person name="Yang L."/>
            <person name="Zimmer A.D."/>
            <person name="Zhu Q."/>
            <person name="Mitros T."/>
            <person name="Hellsten U."/>
            <person name="Loque D."/>
            <person name="Otillar R."/>
            <person name="Salamov A."/>
            <person name="Schmutz J."/>
            <person name="Shapiro H."/>
            <person name="Lindquist E."/>
            <person name="Lucas S."/>
            <person name="Rokhsar D."/>
            <person name="Grigoriev I.V."/>
        </authorList>
    </citation>
    <scope>NUCLEOTIDE SEQUENCE [LARGE SCALE GENOMIC DNA]</scope>
</reference>
<keyword evidence="3" id="KW-1185">Reference proteome</keyword>
<dbReference type="PANTHER" id="PTHR33159:SF101">
    <property type="entry name" value="OS04G0379600 PROTEIN"/>
    <property type="match status" value="1"/>
</dbReference>
<organism evidence="3">
    <name type="scientific">Selaginella moellendorffii</name>
    <name type="common">Spikemoss</name>
    <dbReference type="NCBI Taxonomy" id="88036"/>
    <lineage>
        <taxon>Eukaryota</taxon>
        <taxon>Viridiplantae</taxon>
        <taxon>Streptophyta</taxon>
        <taxon>Embryophyta</taxon>
        <taxon>Tracheophyta</taxon>
        <taxon>Lycopodiopsida</taxon>
        <taxon>Selaginellales</taxon>
        <taxon>Selaginellaceae</taxon>
        <taxon>Selaginella</taxon>
    </lineage>
</organism>
<feature type="domain" description="RIN4 pathogenic type III effector avirulence factor Avr cleavage site" evidence="1">
    <location>
        <begin position="1"/>
        <end position="35"/>
    </location>
</feature>
<gene>
    <name evidence="2" type="ORF">SELMODRAFT_101169</name>
</gene>
<dbReference type="GO" id="GO:0005886">
    <property type="term" value="C:plasma membrane"/>
    <property type="evidence" value="ECO:0000318"/>
    <property type="project" value="GO_Central"/>
</dbReference>
<evidence type="ECO:0000313" key="3">
    <source>
        <dbReference type="Proteomes" id="UP000001514"/>
    </source>
</evidence>
<dbReference type="InterPro" id="IPR040387">
    <property type="entry name" value="RIN4/NOI4"/>
</dbReference>
<dbReference type="InParanoid" id="D8RTH6"/>
<dbReference type="Gramene" id="EFJ24675">
    <property type="protein sequence ID" value="EFJ24675"/>
    <property type="gene ID" value="SELMODRAFT_101169"/>
</dbReference>
<protein>
    <recommendedName>
        <fullName evidence="1">RIN4 pathogenic type III effector avirulence factor Avr cleavage site domain-containing protein</fullName>
    </recommendedName>
</protein>
<sequence length="80" mass="8668">EKAAVLPKFGAWDANDPASGDGFTMIFTNARNEKKAGGSVHVPPLGVDEKDLYPERRTSASQKTTSTVCMDLLFSFYGLI</sequence>
<evidence type="ECO:0000313" key="2">
    <source>
        <dbReference type="EMBL" id="EFJ24675.1"/>
    </source>
</evidence>
<proteinExistence type="predicted"/>
<dbReference type="Proteomes" id="UP000001514">
    <property type="component" value="Unassembled WGS sequence"/>
</dbReference>
<dbReference type="Pfam" id="PF05627">
    <property type="entry name" value="AvrRpt-cleavage"/>
    <property type="match status" value="1"/>
</dbReference>
<accession>D8RTH6</accession>
<feature type="non-terminal residue" evidence="2">
    <location>
        <position position="1"/>
    </location>
</feature>
<name>D8RTH6_SELML</name>
<evidence type="ECO:0000259" key="1">
    <source>
        <dbReference type="Pfam" id="PF05627"/>
    </source>
</evidence>
<dbReference type="KEGG" id="smo:SELMODRAFT_101169"/>
<dbReference type="AlphaFoldDB" id="D8RTH6"/>
<dbReference type="HOGENOM" id="CLU_169219_2_0_1"/>
<dbReference type="InterPro" id="IPR008700">
    <property type="entry name" value="TypeIII_avirulence_cleave"/>
</dbReference>
<dbReference type="EMBL" id="GL377589">
    <property type="protein sequence ID" value="EFJ24675.1"/>
    <property type="molecule type" value="Genomic_DNA"/>
</dbReference>